<dbReference type="PANTHER" id="PTHR12652">
    <property type="entry name" value="PEROXISOMAL BIOGENESIS FACTOR 11"/>
    <property type="match status" value="1"/>
</dbReference>
<dbReference type="PANTHER" id="PTHR12652:SF25">
    <property type="entry name" value="MICROBODY (PEROXISOME) PROLIFERATION PROTEIN PEROXIN 11C (EUROFUNG)"/>
    <property type="match status" value="1"/>
</dbReference>
<accession>J3NIG4</accession>
<reference evidence="2" key="2">
    <citation type="submission" date="2010-07" db="EMBL/GenBank/DDBJ databases">
        <authorList>
            <consortium name="The Broad Institute Genome Sequencing Platform"/>
            <consortium name="Broad Institute Genome Sequencing Center for Infectious Disease"/>
            <person name="Ma L.-J."/>
            <person name="Dead R."/>
            <person name="Young S."/>
            <person name="Zeng Q."/>
            <person name="Koehrsen M."/>
            <person name="Alvarado L."/>
            <person name="Berlin A."/>
            <person name="Chapman S.B."/>
            <person name="Chen Z."/>
            <person name="Freedman E."/>
            <person name="Gellesch M."/>
            <person name="Goldberg J."/>
            <person name="Griggs A."/>
            <person name="Gujja S."/>
            <person name="Heilman E.R."/>
            <person name="Heiman D."/>
            <person name="Hepburn T."/>
            <person name="Howarth C."/>
            <person name="Jen D."/>
            <person name="Larson L."/>
            <person name="Mehta T."/>
            <person name="Neiman D."/>
            <person name="Pearson M."/>
            <person name="Roberts A."/>
            <person name="Saif S."/>
            <person name="Shea T."/>
            <person name="Shenoy N."/>
            <person name="Sisk P."/>
            <person name="Stolte C."/>
            <person name="Sykes S."/>
            <person name="Walk T."/>
            <person name="White J."/>
            <person name="Yandava C."/>
            <person name="Haas B."/>
            <person name="Nusbaum C."/>
            <person name="Birren B."/>
        </authorList>
    </citation>
    <scope>NUCLEOTIDE SEQUENCE</scope>
    <source>
        <strain evidence="2">R3-111a-1</strain>
    </source>
</reference>
<dbReference type="eggNOG" id="ENOG502S1P2">
    <property type="taxonomic scope" value="Eukaryota"/>
</dbReference>
<organism evidence="2">
    <name type="scientific">Gaeumannomyces tritici (strain R3-111a-1)</name>
    <name type="common">Wheat and barley take-all root rot fungus</name>
    <name type="synonym">Gaeumannomyces graminis var. tritici</name>
    <dbReference type="NCBI Taxonomy" id="644352"/>
    <lineage>
        <taxon>Eukaryota</taxon>
        <taxon>Fungi</taxon>
        <taxon>Dikarya</taxon>
        <taxon>Ascomycota</taxon>
        <taxon>Pezizomycotina</taxon>
        <taxon>Sordariomycetes</taxon>
        <taxon>Sordariomycetidae</taxon>
        <taxon>Magnaporthales</taxon>
        <taxon>Magnaporthaceae</taxon>
        <taxon>Gaeumannomyces</taxon>
    </lineage>
</organism>
<reference evidence="2" key="3">
    <citation type="submission" date="2010-09" db="EMBL/GenBank/DDBJ databases">
        <title>Annotation of Gaeumannomyces graminis var. tritici R3-111a-1.</title>
        <authorList>
            <consortium name="The Broad Institute Genome Sequencing Platform"/>
            <person name="Ma L.-J."/>
            <person name="Dead R."/>
            <person name="Young S.K."/>
            <person name="Zeng Q."/>
            <person name="Gargeya S."/>
            <person name="Fitzgerald M."/>
            <person name="Haas B."/>
            <person name="Abouelleil A."/>
            <person name="Alvarado L."/>
            <person name="Arachchi H.M."/>
            <person name="Berlin A."/>
            <person name="Brown A."/>
            <person name="Chapman S.B."/>
            <person name="Chen Z."/>
            <person name="Dunbar C."/>
            <person name="Freedman E."/>
            <person name="Gearin G."/>
            <person name="Gellesch M."/>
            <person name="Goldberg J."/>
            <person name="Griggs A."/>
            <person name="Gujja S."/>
            <person name="Heiman D."/>
            <person name="Howarth C."/>
            <person name="Larson L."/>
            <person name="Lui A."/>
            <person name="MacDonald P.J.P."/>
            <person name="Mehta T."/>
            <person name="Montmayeur A."/>
            <person name="Murphy C."/>
            <person name="Neiman D."/>
            <person name="Pearson M."/>
            <person name="Priest M."/>
            <person name="Roberts A."/>
            <person name="Saif S."/>
            <person name="Shea T."/>
            <person name="Shenoy N."/>
            <person name="Sisk P."/>
            <person name="Stolte C."/>
            <person name="Sykes S."/>
            <person name="Yandava C."/>
            <person name="Wortman J."/>
            <person name="Nusbaum C."/>
            <person name="Birren B."/>
        </authorList>
    </citation>
    <scope>NUCLEOTIDE SEQUENCE</scope>
    <source>
        <strain evidence="2">R3-111a-1</strain>
    </source>
</reference>
<protein>
    <recommendedName>
        <fullName evidence="5">Peroxin 11C</fullName>
    </recommendedName>
</protein>
<evidence type="ECO:0000313" key="2">
    <source>
        <dbReference type="EMBL" id="EJT81057.1"/>
    </source>
</evidence>
<dbReference type="VEuPathDB" id="FungiDB:GGTG_01045"/>
<dbReference type="EnsemblFungi" id="EJT81057">
    <property type="protein sequence ID" value="EJT81057"/>
    <property type="gene ID" value="GGTG_01045"/>
</dbReference>
<gene>
    <name evidence="3" type="primary">20341503</name>
    <name evidence="2" type="ORF">GGTG_01045</name>
</gene>
<keyword evidence="4" id="KW-1185">Reference proteome</keyword>
<dbReference type="STRING" id="644352.J3NIG4"/>
<evidence type="ECO:0008006" key="5">
    <source>
        <dbReference type="Google" id="ProtNLM"/>
    </source>
</evidence>
<name>J3NIG4_GAET3</name>
<feature type="compositionally biased region" description="Pro residues" evidence="1">
    <location>
        <begin position="19"/>
        <end position="28"/>
    </location>
</feature>
<evidence type="ECO:0000256" key="1">
    <source>
        <dbReference type="SAM" id="MobiDB-lite"/>
    </source>
</evidence>
<evidence type="ECO:0000313" key="4">
    <source>
        <dbReference type="Proteomes" id="UP000006039"/>
    </source>
</evidence>
<proteinExistence type="predicted"/>
<evidence type="ECO:0000313" key="3">
    <source>
        <dbReference type="EnsemblFungi" id="EJT81057"/>
    </source>
</evidence>
<dbReference type="EMBL" id="GL385395">
    <property type="protein sequence ID" value="EJT81057.1"/>
    <property type="molecule type" value="Genomic_DNA"/>
</dbReference>
<dbReference type="GeneID" id="20341503"/>
<reference evidence="3" key="4">
    <citation type="journal article" date="2015" name="G3 (Bethesda)">
        <title>Genome sequences of three phytopathogenic species of the Magnaporthaceae family of fungi.</title>
        <authorList>
            <person name="Okagaki L.H."/>
            <person name="Nunes C.C."/>
            <person name="Sailsbery J."/>
            <person name="Clay B."/>
            <person name="Brown D."/>
            <person name="John T."/>
            <person name="Oh Y."/>
            <person name="Young N."/>
            <person name="Fitzgerald M."/>
            <person name="Haas B.J."/>
            <person name="Zeng Q."/>
            <person name="Young S."/>
            <person name="Adiconis X."/>
            <person name="Fan L."/>
            <person name="Levin J.Z."/>
            <person name="Mitchell T.K."/>
            <person name="Okubara P.A."/>
            <person name="Farman M.L."/>
            <person name="Kohn L.M."/>
            <person name="Birren B."/>
            <person name="Ma L.-J."/>
            <person name="Dean R.A."/>
        </authorList>
    </citation>
    <scope>NUCLEOTIDE SEQUENCE</scope>
    <source>
        <strain evidence="3">R3-111a-1</strain>
    </source>
</reference>
<feature type="region of interest" description="Disordered" evidence="1">
    <location>
        <begin position="1"/>
        <end position="28"/>
    </location>
</feature>
<reference evidence="3" key="5">
    <citation type="submission" date="2018-04" db="UniProtKB">
        <authorList>
            <consortium name="EnsemblFungi"/>
        </authorList>
    </citation>
    <scope>IDENTIFICATION</scope>
    <source>
        <strain evidence="3">R3-111a-1</strain>
    </source>
</reference>
<reference evidence="4" key="1">
    <citation type="submission" date="2010-07" db="EMBL/GenBank/DDBJ databases">
        <title>The genome sequence of Gaeumannomyces graminis var. tritici strain R3-111a-1.</title>
        <authorList>
            <consortium name="The Broad Institute Genome Sequencing Platform"/>
            <person name="Ma L.-J."/>
            <person name="Dead R."/>
            <person name="Young S."/>
            <person name="Zeng Q."/>
            <person name="Koehrsen M."/>
            <person name="Alvarado L."/>
            <person name="Berlin A."/>
            <person name="Chapman S.B."/>
            <person name="Chen Z."/>
            <person name="Freedman E."/>
            <person name="Gellesch M."/>
            <person name="Goldberg J."/>
            <person name="Griggs A."/>
            <person name="Gujja S."/>
            <person name="Heilman E.R."/>
            <person name="Heiman D."/>
            <person name="Hepburn T."/>
            <person name="Howarth C."/>
            <person name="Jen D."/>
            <person name="Larson L."/>
            <person name="Mehta T."/>
            <person name="Neiman D."/>
            <person name="Pearson M."/>
            <person name="Roberts A."/>
            <person name="Saif S."/>
            <person name="Shea T."/>
            <person name="Shenoy N."/>
            <person name="Sisk P."/>
            <person name="Stolte C."/>
            <person name="Sykes S."/>
            <person name="Walk T."/>
            <person name="White J."/>
            <person name="Yandava C."/>
            <person name="Haas B."/>
            <person name="Nusbaum C."/>
            <person name="Birren B."/>
        </authorList>
    </citation>
    <scope>NUCLEOTIDE SEQUENCE [LARGE SCALE GENOMIC DNA]</scope>
    <source>
        <strain evidence="4">R3-111a-1</strain>
    </source>
</reference>
<dbReference type="AlphaFoldDB" id="J3NIG4"/>
<sequence length="320" mass="33831">MTTSKPEISSLPTGQPVPSSTPPVPAPKGSPVPITALLAAAPADLDAFLAHLHRCLQTPSGVDCVLQFVCYGSRLSAAILTALSQNALRRSSRELVALAFALPPRTAVLFASAGPTVPATAASARALLVAQRLKALSGLLSEARVISRLWGLLGMYFWARRLIVGLISARRRPKTSEADKDAAADAPPAPSAAVAALGWVQLASCIIFQALENGAYLSSKGVMSWEPARQGSAMRWSSRFWGLFVGIELGKLAAEATRDGARARAPDWRKNVARYLAWSPLIAHWGSEKGFIGEMGVGLLACVPSIIQMNDLWKSTAATA</sequence>
<dbReference type="HOGENOM" id="CLU_052213_0_1_1"/>
<dbReference type="RefSeq" id="XP_009217066.1">
    <property type="nucleotide sequence ID" value="XM_009218802.1"/>
</dbReference>
<dbReference type="Proteomes" id="UP000006039">
    <property type="component" value="Unassembled WGS sequence"/>
</dbReference>
<dbReference type="OrthoDB" id="10005898at2759"/>
<feature type="compositionally biased region" description="Polar residues" evidence="1">
    <location>
        <begin position="1"/>
        <end position="11"/>
    </location>
</feature>